<reference evidence="2 3" key="1">
    <citation type="submission" date="2024-01" db="EMBL/GenBank/DDBJ databases">
        <title>Genome assemblies of Stephania.</title>
        <authorList>
            <person name="Yang L."/>
        </authorList>
    </citation>
    <scope>NUCLEOTIDE SEQUENCE [LARGE SCALE GENOMIC DNA]</scope>
    <source>
        <strain evidence="2">JXDWG</strain>
        <tissue evidence="2">Leaf</tissue>
    </source>
</reference>
<protein>
    <submittedName>
        <fullName evidence="2">Uncharacterized protein</fullName>
    </submittedName>
</protein>
<feature type="compositionally biased region" description="Basic and acidic residues" evidence="1">
    <location>
        <begin position="115"/>
        <end position="124"/>
    </location>
</feature>
<dbReference type="Proteomes" id="UP001419268">
    <property type="component" value="Unassembled WGS sequence"/>
</dbReference>
<proteinExistence type="predicted"/>
<dbReference type="AlphaFoldDB" id="A0AAP0HRE9"/>
<feature type="region of interest" description="Disordered" evidence="1">
    <location>
        <begin position="82"/>
        <end position="127"/>
    </location>
</feature>
<evidence type="ECO:0000256" key="1">
    <source>
        <dbReference type="SAM" id="MobiDB-lite"/>
    </source>
</evidence>
<evidence type="ECO:0000313" key="2">
    <source>
        <dbReference type="EMBL" id="KAK9094227.1"/>
    </source>
</evidence>
<evidence type="ECO:0000313" key="3">
    <source>
        <dbReference type="Proteomes" id="UP001419268"/>
    </source>
</evidence>
<organism evidence="2 3">
    <name type="scientific">Stephania cephalantha</name>
    <dbReference type="NCBI Taxonomy" id="152367"/>
    <lineage>
        <taxon>Eukaryota</taxon>
        <taxon>Viridiplantae</taxon>
        <taxon>Streptophyta</taxon>
        <taxon>Embryophyta</taxon>
        <taxon>Tracheophyta</taxon>
        <taxon>Spermatophyta</taxon>
        <taxon>Magnoliopsida</taxon>
        <taxon>Ranunculales</taxon>
        <taxon>Menispermaceae</taxon>
        <taxon>Menispermoideae</taxon>
        <taxon>Cissampelideae</taxon>
        <taxon>Stephania</taxon>
    </lineage>
</organism>
<sequence>MANPAGGAATRKLAAVQRTVVARPGRRTRTPAARRWADAACLRWRRLELRGEEMRRGGGGRAVWTDRRDARSATWRRRCADQLRRDTTTPAKVTPKRDTGEVAMTPRGSAASWPRGDRGRRFDGTTDDATLSSVPSFFSSSRGLMWAKILTTPHVLDPSTSKGKGKEVLGDYL</sequence>
<dbReference type="EMBL" id="JBBNAG010000011">
    <property type="protein sequence ID" value="KAK9094227.1"/>
    <property type="molecule type" value="Genomic_DNA"/>
</dbReference>
<keyword evidence="3" id="KW-1185">Reference proteome</keyword>
<accession>A0AAP0HRE9</accession>
<gene>
    <name evidence="2" type="ORF">Scep_025696</name>
</gene>
<name>A0AAP0HRE9_9MAGN</name>
<comment type="caution">
    <text evidence="2">The sequence shown here is derived from an EMBL/GenBank/DDBJ whole genome shotgun (WGS) entry which is preliminary data.</text>
</comment>